<dbReference type="RefSeq" id="WP_378972510.1">
    <property type="nucleotide sequence ID" value="NZ_JBHTBJ010000020.1"/>
</dbReference>
<evidence type="ECO:0000256" key="5">
    <source>
        <dbReference type="ARBA" id="ARBA00022679"/>
    </source>
</evidence>
<name>A0ABW2HVS5_9ACTN</name>
<protein>
    <recommendedName>
        <fullName evidence="2 7">Malate synthase</fullName>
        <ecNumber evidence="2 7">2.3.3.9</ecNumber>
    </recommendedName>
</protein>
<dbReference type="InterPro" id="IPR048356">
    <property type="entry name" value="MS_N"/>
</dbReference>
<organism evidence="11 12">
    <name type="scientific">Paractinoplanes rhizophilus</name>
    <dbReference type="NCBI Taxonomy" id="1416877"/>
    <lineage>
        <taxon>Bacteria</taxon>
        <taxon>Bacillati</taxon>
        <taxon>Actinomycetota</taxon>
        <taxon>Actinomycetes</taxon>
        <taxon>Micromonosporales</taxon>
        <taxon>Micromonosporaceae</taxon>
        <taxon>Paractinoplanes</taxon>
    </lineage>
</organism>
<dbReference type="Pfam" id="PF20659">
    <property type="entry name" value="MS_C"/>
    <property type="match status" value="1"/>
</dbReference>
<dbReference type="GO" id="GO:0004474">
    <property type="term" value="F:malate synthase activity"/>
    <property type="evidence" value="ECO:0007669"/>
    <property type="project" value="UniProtKB-EC"/>
</dbReference>
<reference evidence="12" key="1">
    <citation type="journal article" date="2019" name="Int. J. Syst. Evol. Microbiol.">
        <title>The Global Catalogue of Microorganisms (GCM) 10K type strain sequencing project: providing services to taxonomists for standard genome sequencing and annotation.</title>
        <authorList>
            <consortium name="The Broad Institute Genomics Platform"/>
            <consortium name="The Broad Institute Genome Sequencing Center for Infectious Disease"/>
            <person name="Wu L."/>
            <person name="Ma J."/>
        </authorList>
    </citation>
    <scope>NUCLEOTIDE SEQUENCE [LARGE SCALE GENOMIC DNA]</scope>
    <source>
        <strain evidence="12">XZYJT-10</strain>
    </source>
</reference>
<comment type="catalytic activity">
    <reaction evidence="6 7">
        <text>glyoxylate + acetyl-CoA + H2O = (S)-malate + CoA + H(+)</text>
        <dbReference type="Rhea" id="RHEA:18181"/>
        <dbReference type="ChEBI" id="CHEBI:15377"/>
        <dbReference type="ChEBI" id="CHEBI:15378"/>
        <dbReference type="ChEBI" id="CHEBI:15589"/>
        <dbReference type="ChEBI" id="CHEBI:36655"/>
        <dbReference type="ChEBI" id="CHEBI:57287"/>
        <dbReference type="ChEBI" id="CHEBI:57288"/>
        <dbReference type="EC" id="2.3.3.9"/>
    </reaction>
</comment>
<dbReference type="InterPro" id="IPR001465">
    <property type="entry name" value="Malate_synthase_TIM"/>
</dbReference>
<dbReference type="Gene3D" id="1.20.1220.12">
    <property type="entry name" value="Malate synthase, domain III"/>
    <property type="match status" value="1"/>
</dbReference>
<evidence type="ECO:0000259" key="8">
    <source>
        <dbReference type="Pfam" id="PF01274"/>
    </source>
</evidence>
<dbReference type="Pfam" id="PF01274">
    <property type="entry name" value="MS_TIM-barrel"/>
    <property type="match status" value="1"/>
</dbReference>
<dbReference type="EMBL" id="JBHTBJ010000020">
    <property type="protein sequence ID" value="MFC7277210.1"/>
    <property type="molecule type" value="Genomic_DNA"/>
</dbReference>
<comment type="caution">
    <text evidence="11">The sequence shown here is derived from an EMBL/GenBank/DDBJ whole genome shotgun (WGS) entry which is preliminary data.</text>
</comment>
<feature type="domain" description="Malate synthase C-terminal" evidence="10">
    <location>
        <begin position="422"/>
        <end position="534"/>
    </location>
</feature>
<evidence type="ECO:0000256" key="1">
    <source>
        <dbReference type="ARBA" id="ARBA00006394"/>
    </source>
</evidence>
<dbReference type="Gene3D" id="3.20.20.360">
    <property type="entry name" value="Malate synthase, domain 3"/>
    <property type="match status" value="1"/>
</dbReference>
<dbReference type="InterPro" id="IPR046363">
    <property type="entry name" value="MS_N_TIM-barrel_dom"/>
</dbReference>
<dbReference type="InterPro" id="IPR006252">
    <property type="entry name" value="Malate_synthA"/>
</dbReference>
<dbReference type="Pfam" id="PF20656">
    <property type="entry name" value="MS_N"/>
    <property type="match status" value="1"/>
</dbReference>
<evidence type="ECO:0000256" key="4">
    <source>
        <dbReference type="ARBA" id="ARBA00022532"/>
    </source>
</evidence>
<dbReference type="InterPro" id="IPR048355">
    <property type="entry name" value="MS_C"/>
</dbReference>
<dbReference type="SUPFAM" id="SSF51645">
    <property type="entry name" value="Malate synthase G"/>
    <property type="match status" value="1"/>
</dbReference>
<keyword evidence="11" id="KW-0012">Acyltransferase</keyword>
<evidence type="ECO:0000256" key="7">
    <source>
        <dbReference type="RuleBase" id="RU000555"/>
    </source>
</evidence>
<evidence type="ECO:0000259" key="9">
    <source>
        <dbReference type="Pfam" id="PF20656"/>
    </source>
</evidence>
<evidence type="ECO:0000256" key="6">
    <source>
        <dbReference type="ARBA" id="ARBA00047918"/>
    </source>
</evidence>
<dbReference type="PANTHER" id="PTHR42902">
    <property type="entry name" value="MALATE SYNTHASE"/>
    <property type="match status" value="1"/>
</dbReference>
<dbReference type="CDD" id="cd00727">
    <property type="entry name" value="malate_synt_A"/>
    <property type="match status" value="1"/>
</dbReference>
<dbReference type="PANTHER" id="PTHR42902:SF1">
    <property type="entry name" value="MALATE SYNTHASE 1-RELATED"/>
    <property type="match status" value="1"/>
</dbReference>
<dbReference type="InterPro" id="IPR011076">
    <property type="entry name" value="Malate_synth_sf"/>
</dbReference>
<evidence type="ECO:0000259" key="10">
    <source>
        <dbReference type="Pfam" id="PF20659"/>
    </source>
</evidence>
<comment type="pathway">
    <text evidence="7">Carbohydrate metabolism; glyoxylate cycle; (S)-malate from isocitrate: step 2/2.</text>
</comment>
<evidence type="ECO:0000313" key="11">
    <source>
        <dbReference type="EMBL" id="MFC7277210.1"/>
    </source>
</evidence>
<evidence type="ECO:0000256" key="3">
    <source>
        <dbReference type="ARBA" id="ARBA00022435"/>
    </source>
</evidence>
<keyword evidence="12" id="KW-1185">Reference proteome</keyword>
<dbReference type="NCBIfam" id="TIGR01344">
    <property type="entry name" value="malate_syn_A"/>
    <property type="match status" value="1"/>
</dbReference>
<keyword evidence="5 7" id="KW-0808">Transferase</keyword>
<proteinExistence type="inferred from homology"/>
<feature type="domain" description="Malate synthase N-terminal" evidence="9">
    <location>
        <begin position="5"/>
        <end position="53"/>
    </location>
</feature>
<keyword evidence="3 7" id="KW-0329">Glyoxylate bypass</keyword>
<evidence type="ECO:0000256" key="2">
    <source>
        <dbReference type="ARBA" id="ARBA00012636"/>
    </source>
</evidence>
<dbReference type="EC" id="2.3.3.9" evidence="2 7"/>
<feature type="domain" description="Malate synthase TIM barrel" evidence="8">
    <location>
        <begin position="156"/>
        <end position="398"/>
    </location>
</feature>
<dbReference type="InterPro" id="IPR019830">
    <property type="entry name" value="Malate_synthase_CS"/>
</dbReference>
<comment type="similarity">
    <text evidence="1 7">Belongs to the malate synthase family.</text>
</comment>
<gene>
    <name evidence="11" type="primary">aceB</name>
    <name evidence="11" type="ORF">ACFQS1_24725</name>
</gene>
<dbReference type="InterPro" id="IPR044856">
    <property type="entry name" value="Malate_synth_C_sf"/>
</dbReference>
<keyword evidence="4 7" id="KW-0816">Tricarboxylic acid cycle</keyword>
<dbReference type="Proteomes" id="UP001596548">
    <property type="component" value="Unassembled WGS sequence"/>
</dbReference>
<accession>A0ABW2HVS5</accession>
<sequence length="555" mass="61636">MGNEEVTITGTTDGRYAEILTPGAVAFVVALDREFGAQRVQLLERRRRRRATRTDELDFLASTAPIRADDSWRVAAPAHDLLDRRVEITGPPERKMTVNALNSGAKVWMADFEDATAPTWENVLLGQLNLRDALDGTLDFTAPDGKEYKVNGWTPTIMVRPRGWHLPEAHLRIGGRAVSATLFDFGLYMFHCAQRQIDNGSGPYFYLPKLESHLEARLWNEVFVFAQEQLDIPRGTIRATVLIETITAAFEMEEILYELREHSAGLNAGRWDYLFSMIKNRPDVVLPERSQVTMTAPFMRAYTELLVRTCHRRGAHAIGGMAAVVPSRDPVAAKRALNQVRQDKRREVGDGFDGSWVAHPGLVATCREVFDQWLGEEPHQIVRKRDDVRVTRDDLLSIRVDIGFPPRDGTVKAAGVQVSEVALRNNVSVALRYIAAWLGGRGAVALGGLMEDAATAEICRAQLWQWIHASTPTDYGVPVSAALVTRMLREELDVLSETGALDEDAARRFGQARTLLTVLLTERTCPEFLTLPAYLRHMSGGSASTAATEQAPVAA</sequence>
<dbReference type="PIRSF" id="PIRSF001363">
    <property type="entry name" value="Malate_synth"/>
    <property type="match status" value="1"/>
</dbReference>
<dbReference type="PROSITE" id="PS00510">
    <property type="entry name" value="MALATE_SYNTHASE"/>
    <property type="match status" value="1"/>
</dbReference>
<evidence type="ECO:0000313" key="12">
    <source>
        <dbReference type="Proteomes" id="UP001596548"/>
    </source>
</evidence>